<protein>
    <submittedName>
        <fullName evidence="2">Uncharacterized protein</fullName>
    </submittedName>
</protein>
<dbReference type="OrthoDB" id="10618654at2759"/>
<keyword evidence="3" id="KW-1185">Reference proteome</keyword>
<evidence type="ECO:0000256" key="1">
    <source>
        <dbReference type="SAM" id="MobiDB-lite"/>
    </source>
</evidence>
<reference evidence="2 3" key="1">
    <citation type="journal article" date="2016" name="Mol. Biol. Evol.">
        <title>Comparative Genomics of Early-Diverging Mushroom-Forming Fungi Provides Insights into the Origins of Lignocellulose Decay Capabilities.</title>
        <authorList>
            <person name="Nagy L.G."/>
            <person name="Riley R."/>
            <person name="Tritt A."/>
            <person name="Adam C."/>
            <person name="Daum C."/>
            <person name="Floudas D."/>
            <person name="Sun H."/>
            <person name="Yadav J.S."/>
            <person name="Pangilinan J."/>
            <person name="Larsson K.H."/>
            <person name="Matsuura K."/>
            <person name="Barry K."/>
            <person name="Labutti K."/>
            <person name="Kuo R."/>
            <person name="Ohm R.A."/>
            <person name="Bhattacharya S.S."/>
            <person name="Shirouzu T."/>
            <person name="Yoshinaga Y."/>
            <person name="Martin F.M."/>
            <person name="Grigoriev I.V."/>
            <person name="Hibbett D.S."/>
        </authorList>
    </citation>
    <scope>NUCLEOTIDE SEQUENCE [LARGE SCALE GENOMIC DNA]</scope>
    <source>
        <strain evidence="2 3">HHB14362 ss-1</strain>
    </source>
</reference>
<name>A0A165Q7J2_9AGAM</name>
<accession>A0A165Q7J2</accession>
<organism evidence="2 3">
    <name type="scientific">Neolentinus lepideus HHB14362 ss-1</name>
    <dbReference type="NCBI Taxonomy" id="1314782"/>
    <lineage>
        <taxon>Eukaryota</taxon>
        <taxon>Fungi</taxon>
        <taxon>Dikarya</taxon>
        <taxon>Basidiomycota</taxon>
        <taxon>Agaricomycotina</taxon>
        <taxon>Agaricomycetes</taxon>
        <taxon>Gloeophyllales</taxon>
        <taxon>Gloeophyllaceae</taxon>
        <taxon>Neolentinus</taxon>
    </lineage>
</organism>
<dbReference type="InParanoid" id="A0A165Q7J2"/>
<sequence length="227" mass="24710">MIQSPNRNRPAAAVIKSKRRFAALWQLEATSLASKMPISAQSSKSHSHHVKEDSFELNFSESGLALHFPRPPPSPISPLSKTSRASTPSLFSCFSGETTTTESSFSEIASRLDEHGARRGPSDDGHVSQLSLPEDESFLPSLSDDEDDDSGLSVEDDVEDDGIWYTQQLEGLLVLPSLSQPQLPSYRGTNLSAIGVKYTLTSLIYRVTHDHPRGLCSRIDTGIAIAS</sequence>
<dbReference type="EMBL" id="KV425600">
    <property type="protein sequence ID" value="KZT22032.1"/>
    <property type="molecule type" value="Genomic_DNA"/>
</dbReference>
<dbReference type="Proteomes" id="UP000076761">
    <property type="component" value="Unassembled WGS sequence"/>
</dbReference>
<proteinExistence type="predicted"/>
<evidence type="ECO:0000313" key="3">
    <source>
        <dbReference type="Proteomes" id="UP000076761"/>
    </source>
</evidence>
<gene>
    <name evidence="2" type="ORF">NEOLEDRAFT_1150312</name>
</gene>
<feature type="region of interest" description="Disordered" evidence="1">
    <location>
        <begin position="136"/>
        <end position="156"/>
    </location>
</feature>
<dbReference type="AlphaFoldDB" id="A0A165Q7J2"/>
<evidence type="ECO:0000313" key="2">
    <source>
        <dbReference type="EMBL" id="KZT22032.1"/>
    </source>
</evidence>